<dbReference type="KEGG" id="tmn:UCRPA7_1285"/>
<dbReference type="RefSeq" id="XP_007912057.1">
    <property type="nucleotide sequence ID" value="XM_007913866.1"/>
</dbReference>
<keyword evidence="3" id="KW-1185">Reference proteome</keyword>
<organism evidence="2 3">
    <name type="scientific">Phaeoacremonium minimum (strain UCR-PA7)</name>
    <name type="common">Esca disease fungus</name>
    <name type="synonym">Togninia minima</name>
    <dbReference type="NCBI Taxonomy" id="1286976"/>
    <lineage>
        <taxon>Eukaryota</taxon>
        <taxon>Fungi</taxon>
        <taxon>Dikarya</taxon>
        <taxon>Ascomycota</taxon>
        <taxon>Pezizomycotina</taxon>
        <taxon>Sordariomycetes</taxon>
        <taxon>Sordariomycetidae</taxon>
        <taxon>Togniniales</taxon>
        <taxon>Togniniaceae</taxon>
        <taxon>Phaeoacremonium</taxon>
    </lineage>
</organism>
<evidence type="ECO:0000256" key="1">
    <source>
        <dbReference type="SAM" id="MobiDB-lite"/>
    </source>
</evidence>
<gene>
    <name evidence="2" type="ORF">UCRPA7_1285</name>
</gene>
<evidence type="ECO:0000313" key="2">
    <source>
        <dbReference type="EMBL" id="EOO03191.1"/>
    </source>
</evidence>
<dbReference type="EMBL" id="KB932853">
    <property type="protein sequence ID" value="EOO03191.1"/>
    <property type="molecule type" value="Genomic_DNA"/>
</dbReference>
<sequence>MTDKSFFSQKPHGPVRRGSPEWVDGFRFRSHLRGSRARNAIFNWKDSRYLTNKGEGVTETMEKNYIVFARLLVYLKDFRDMPNIKTVISQFLVWEGSIVSLLHSYLDKARASYLRDCPNREDDANMSPNARILCDLIDEYRATWPVKSRIITRNRRMLYNAALENLNYIVHPNLKRLLVESPPNPILHTAIPIIVDWDLPRERGMTTEEALVVCKRLDEELYDDYAHTRSLWPEKDGEKPFEHWKDEKSKKSSNDGIQRPLEYRLRK</sequence>
<dbReference type="AlphaFoldDB" id="R8BUZ6"/>
<proteinExistence type="predicted"/>
<evidence type="ECO:0000313" key="3">
    <source>
        <dbReference type="Proteomes" id="UP000014074"/>
    </source>
</evidence>
<dbReference type="HOGENOM" id="CLU_1042763_0_0_1"/>
<feature type="compositionally biased region" description="Basic and acidic residues" evidence="1">
    <location>
        <begin position="232"/>
        <end position="253"/>
    </location>
</feature>
<reference evidence="3" key="1">
    <citation type="journal article" date="2013" name="Genome Announc.">
        <title>Draft genome sequence of the ascomycete Phaeoacremonium aleophilum strain UCR-PA7, a causal agent of the esca disease complex in grapevines.</title>
        <authorList>
            <person name="Blanco-Ulate B."/>
            <person name="Rolshausen P."/>
            <person name="Cantu D."/>
        </authorList>
    </citation>
    <scope>NUCLEOTIDE SEQUENCE [LARGE SCALE GENOMIC DNA]</scope>
    <source>
        <strain evidence="3">UCR-PA7</strain>
    </source>
</reference>
<dbReference type="GeneID" id="19321419"/>
<dbReference type="Proteomes" id="UP000014074">
    <property type="component" value="Unassembled WGS sequence"/>
</dbReference>
<feature type="region of interest" description="Disordered" evidence="1">
    <location>
        <begin position="232"/>
        <end position="267"/>
    </location>
</feature>
<protein>
    <submittedName>
        <fullName evidence="2">Uncharacterized protein</fullName>
    </submittedName>
</protein>
<name>R8BUZ6_PHAM7</name>
<accession>R8BUZ6</accession>